<evidence type="ECO:0000256" key="7">
    <source>
        <dbReference type="ARBA" id="ARBA00023136"/>
    </source>
</evidence>
<feature type="region of interest" description="Disordered" evidence="8">
    <location>
        <begin position="1"/>
        <end position="24"/>
    </location>
</feature>
<feature type="transmembrane region" description="Helical" evidence="9">
    <location>
        <begin position="260"/>
        <end position="280"/>
    </location>
</feature>
<sequence>MKTDTTSETSTTSTTSRARPVTATATRRARVSRIVGSAGNLIEWYDFAVFGASIVLLAAVLTPGGGAALTGVYAVFAISFLARPLGAVLVARVADRRGRRRVLTSMLGLMTAATAGIGLLPSWAAIGVAATVALLVLRLVQGFSSGGEMPVSVAYLVEHAPPRARGLWGGTHLATTALGFAAGTGAVAAVRAALDDDALLAWGWRVPFLVALPLGLLAVGLLRRAAESPDFESPDLETPDDAAAGGPGPRPAIGPYLPHIVRGFALSAAFSSSYNIWFVYLPARLVTDGEYALDVALTASVVGTLALAASAVLSGRLSDRIGRRPVLLGGAITMTVAWLACDWLMGRGAAGLFAADTLAGVALGAFVIQSALGDVLPARVRASGIAYSLTAASAVVGGSAPLVASLVEGAGVQLVGLYAVTWLLAALVAAATWSRTGHAA</sequence>
<keyword evidence="2" id="KW-0813">Transport</keyword>
<dbReference type="Pfam" id="PF00083">
    <property type="entry name" value="Sugar_tr"/>
    <property type="match status" value="2"/>
</dbReference>
<dbReference type="PANTHER" id="PTHR43528">
    <property type="entry name" value="ALPHA-KETOGLUTARATE PERMEASE"/>
    <property type="match status" value="1"/>
</dbReference>
<dbReference type="PROSITE" id="PS00216">
    <property type="entry name" value="SUGAR_TRANSPORT_1"/>
    <property type="match status" value="1"/>
</dbReference>
<feature type="transmembrane region" description="Helical" evidence="9">
    <location>
        <begin position="326"/>
        <end position="345"/>
    </location>
</feature>
<evidence type="ECO:0000256" key="2">
    <source>
        <dbReference type="ARBA" id="ARBA00022448"/>
    </source>
</evidence>
<dbReference type="Proteomes" id="UP000321720">
    <property type="component" value="Unassembled WGS sequence"/>
</dbReference>
<protein>
    <submittedName>
        <fullName evidence="11">MFS transporter</fullName>
    </submittedName>
</protein>
<feature type="transmembrane region" description="Helical" evidence="9">
    <location>
        <begin position="42"/>
        <end position="61"/>
    </location>
</feature>
<evidence type="ECO:0000256" key="9">
    <source>
        <dbReference type="SAM" id="Phobius"/>
    </source>
</evidence>
<dbReference type="PANTHER" id="PTHR43528:SF1">
    <property type="entry name" value="ALPHA-KETOGLUTARATE PERMEASE"/>
    <property type="match status" value="1"/>
</dbReference>
<accession>A0A511J604</accession>
<dbReference type="Gene3D" id="1.20.1250.20">
    <property type="entry name" value="MFS general substrate transporter like domains"/>
    <property type="match status" value="2"/>
</dbReference>
<feature type="transmembrane region" description="Helical" evidence="9">
    <location>
        <begin position="67"/>
        <end position="90"/>
    </location>
</feature>
<reference evidence="11 12" key="1">
    <citation type="submission" date="2019-07" db="EMBL/GenBank/DDBJ databases">
        <title>Whole genome shotgun sequence of Cellulomonas composti NBRC 100758.</title>
        <authorList>
            <person name="Hosoyama A."/>
            <person name="Uohara A."/>
            <person name="Ohji S."/>
            <person name="Ichikawa N."/>
        </authorList>
    </citation>
    <scope>NUCLEOTIDE SEQUENCE [LARGE SCALE GENOMIC DNA]</scope>
    <source>
        <strain evidence="11 12">NBRC 100758</strain>
    </source>
</reference>
<comment type="subcellular location">
    <subcellularLocation>
        <location evidence="1">Cell membrane</location>
        <topology evidence="1">Multi-pass membrane protein</topology>
    </subcellularLocation>
</comment>
<evidence type="ECO:0000313" key="11">
    <source>
        <dbReference type="EMBL" id="GEL93414.1"/>
    </source>
</evidence>
<comment type="caution">
    <text evidence="11">The sequence shown here is derived from an EMBL/GenBank/DDBJ whole genome shotgun (WGS) entry which is preliminary data.</text>
</comment>
<keyword evidence="12" id="KW-1185">Reference proteome</keyword>
<feature type="transmembrane region" description="Helical" evidence="9">
    <location>
        <begin position="292"/>
        <end position="314"/>
    </location>
</feature>
<proteinExistence type="predicted"/>
<dbReference type="RefSeq" id="WP_146840995.1">
    <property type="nucleotide sequence ID" value="NZ_BJWG01000001.1"/>
</dbReference>
<feature type="transmembrane region" description="Helical" evidence="9">
    <location>
        <begin position="126"/>
        <end position="146"/>
    </location>
</feature>
<feature type="domain" description="Major facilitator superfamily (MFS) profile" evidence="10">
    <location>
        <begin position="32"/>
        <end position="437"/>
    </location>
</feature>
<dbReference type="PROSITE" id="PS00217">
    <property type="entry name" value="SUGAR_TRANSPORT_2"/>
    <property type="match status" value="1"/>
</dbReference>
<dbReference type="AlphaFoldDB" id="A0A511J604"/>
<feature type="transmembrane region" description="Helical" evidence="9">
    <location>
        <begin position="102"/>
        <end position="120"/>
    </location>
</feature>
<feature type="transmembrane region" description="Helical" evidence="9">
    <location>
        <begin position="167"/>
        <end position="190"/>
    </location>
</feature>
<keyword evidence="3" id="KW-1003">Cell membrane</keyword>
<feature type="transmembrane region" description="Helical" evidence="9">
    <location>
        <begin position="384"/>
        <end position="404"/>
    </location>
</feature>
<evidence type="ECO:0000256" key="4">
    <source>
        <dbReference type="ARBA" id="ARBA00022692"/>
    </source>
</evidence>
<keyword evidence="7 9" id="KW-0472">Membrane</keyword>
<dbReference type="GO" id="GO:0015293">
    <property type="term" value="F:symporter activity"/>
    <property type="evidence" value="ECO:0007669"/>
    <property type="project" value="UniProtKB-KW"/>
</dbReference>
<dbReference type="InterPro" id="IPR020846">
    <property type="entry name" value="MFS_dom"/>
</dbReference>
<keyword evidence="5" id="KW-0769">Symport</keyword>
<feature type="transmembrane region" description="Helical" evidence="9">
    <location>
        <begin position="202"/>
        <end position="222"/>
    </location>
</feature>
<evidence type="ECO:0000256" key="6">
    <source>
        <dbReference type="ARBA" id="ARBA00022989"/>
    </source>
</evidence>
<dbReference type="InterPro" id="IPR051084">
    <property type="entry name" value="H+-coupled_symporters"/>
</dbReference>
<evidence type="ECO:0000313" key="12">
    <source>
        <dbReference type="Proteomes" id="UP000321720"/>
    </source>
</evidence>
<evidence type="ECO:0000256" key="8">
    <source>
        <dbReference type="SAM" id="MobiDB-lite"/>
    </source>
</evidence>
<keyword evidence="4 9" id="KW-0812">Transmembrane</keyword>
<dbReference type="InterPro" id="IPR005828">
    <property type="entry name" value="MFS_sugar_transport-like"/>
</dbReference>
<dbReference type="InterPro" id="IPR036259">
    <property type="entry name" value="MFS_trans_sf"/>
</dbReference>
<evidence type="ECO:0000259" key="10">
    <source>
        <dbReference type="PROSITE" id="PS50850"/>
    </source>
</evidence>
<dbReference type="OrthoDB" id="8953821at2"/>
<name>A0A511J604_9CELL</name>
<keyword evidence="6 9" id="KW-1133">Transmembrane helix</keyword>
<feature type="transmembrane region" description="Helical" evidence="9">
    <location>
        <begin position="410"/>
        <end position="433"/>
    </location>
</feature>
<dbReference type="GO" id="GO:0005886">
    <property type="term" value="C:plasma membrane"/>
    <property type="evidence" value="ECO:0007669"/>
    <property type="project" value="UniProtKB-SubCell"/>
</dbReference>
<evidence type="ECO:0000256" key="3">
    <source>
        <dbReference type="ARBA" id="ARBA00022475"/>
    </source>
</evidence>
<dbReference type="InterPro" id="IPR005829">
    <property type="entry name" value="Sugar_transporter_CS"/>
</dbReference>
<feature type="transmembrane region" description="Helical" evidence="9">
    <location>
        <begin position="351"/>
        <end position="372"/>
    </location>
</feature>
<dbReference type="PROSITE" id="PS50850">
    <property type="entry name" value="MFS"/>
    <property type="match status" value="1"/>
</dbReference>
<evidence type="ECO:0000256" key="1">
    <source>
        <dbReference type="ARBA" id="ARBA00004651"/>
    </source>
</evidence>
<organism evidence="11 12">
    <name type="scientific">Cellulomonas composti</name>
    <dbReference type="NCBI Taxonomy" id="266130"/>
    <lineage>
        <taxon>Bacteria</taxon>
        <taxon>Bacillati</taxon>
        <taxon>Actinomycetota</taxon>
        <taxon>Actinomycetes</taxon>
        <taxon>Micrococcales</taxon>
        <taxon>Cellulomonadaceae</taxon>
        <taxon>Cellulomonas</taxon>
    </lineage>
</organism>
<evidence type="ECO:0000256" key="5">
    <source>
        <dbReference type="ARBA" id="ARBA00022847"/>
    </source>
</evidence>
<dbReference type="SUPFAM" id="SSF103473">
    <property type="entry name" value="MFS general substrate transporter"/>
    <property type="match status" value="1"/>
</dbReference>
<dbReference type="EMBL" id="BJWG01000001">
    <property type="protein sequence ID" value="GEL93414.1"/>
    <property type="molecule type" value="Genomic_DNA"/>
</dbReference>
<gene>
    <name evidence="11" type="ORF">CCO02nite_00720</name>
</gene>